<proteinExistence type="predicted"/>
<feature type="region of interest" description="Disordered" evidence="2">
    <location>
        <begin position="188"/>
        <end position="220"/>
    </location>
</feature>
<protein>
    <submittedName>
        <fullName evidence="3">Uncharacterized protein</fullName>
    </submittedName>
</protein>
<feature type="compositionally biased region" description="Basic and acidic residues" evidence="2">
    <location>
        <begin position="195"/>
        <end position="220"/>
    </location>
</feature>
<reference evidence="3 4" key="1">
    <citation type="submission" date="2024-06" db="EMBL/GenBank/DDBJ databases">
        <title>A chromosome-level genome assembly of beet webworm, Loxostege sticticalis.</title>
        <authorList>
            <person name="Zhang Y."/>
        </authorList>
    </citation>
    <scope>NUCLEOTIDE SEQUENCE [LARGE SCALE GENOMIC DNA]</scope>
    <source>
        <strain evidence="3">AQ026</strain>
        <tissue evidence="3">Whole body</tissue>
    </source>
</reference>
<evidence type="ECO:0000256" key="1">
    <source>
        <dbReference type="SAM" id="Coils"/>
    </source>
</evidence>
<dbReference type="PANTHER" id="PTHR47771:SF14">
    <property type="entry name" value="RH73259P"/>
    <property type="match status" value="1"/>
</dbReference>
<name>A0ABR3H576_LOXSC</name>
<sequence length="1190" mass="136271">MKKVLKSILEIPIFHFSTANHWAKTVVKVQNGARFEWGWQLAPAAPSTVGHYYVKLPQAEQSVRYLADGSGYHGAVALNASGTDHLHTASFALGQRALELNSQNTLPQPFRLGQEANTTQLHPQGLSNAQNSPVEIFLLQQQFPSAVDQELIQVLPTAVPGNLVQYNPTQNYFYPNNRVNTPLYNLQQHHPAHNNRNEENIANENERSRPLQKEDTREQDHELLTSSVVKVFKDHNCSHDNSISDSVAKESVSEIQKPNNIAVEVPNYEVRNVNGNFGAKDTTDRPLTYRGAVHFRVESPRENARSERYYFSTVSPPIKKTEYQKHDGISKLVASTQDLISNEDLLRINHAAEKQVNIHTDDIIKPRPRFGLKTEQTKYSRYELPRSKITVKAKIGKIVDSDVEHLENNHSKEQVLQTSSNEYKFASPIIVADNADSYKEQIVNNLVSTMVPYIQDGYEIVSVRNTLEENYRDRDEKQNNDEDMVNVTPRPIGQKYLAPITVALRLLNANDTETLNSVEDHDTSDSEFIPETVESPRKEKTLVEIQESVPVSITHINDVEVHEYLEEGRANNKGPLDIAKTLYNKYVESLESSKKIQKNMNQILYKYGMLKNQEKDNSNEEKHEENDEKENIDQSENIQSEVRVNPGDDSSNERSELVHYYNDYGSDNQKIIQPIIIEKEVPITKYVDRFIEKQVTYPEPVEVVKHVPVDRPVAVPVPYEKVVEKPVEVTKYVDKPYPVEILHPYPVEVKVPYPVEQKVFIDRPVHVPYHVEKLVERQVVQTVPVPTPVAVPYEVQVPVEQKVLYPVPIETPVPVPVEVEKPVPVEKIVHKEVPVPYPVEKRVPYPVHYETKVPVPYPVEKRVPVTVEKIVEKPVTVTKVVEKPVHIQVPVPQPVPYAVHVREPYPVDRIVEKKVPYPVHIDRIVEKKVPVKVPYPVQTVVEKIVEKPVVVTKYVDKPYPVEKRVPYPVEKIVEKKVPYPVQVPVEVKVPYPVERIVEKPVHVPVKVPYPVDRIVEKPVAILGYGYNYGHGAQQQTQNIPQYVNHDQKHQASNQNQVLKDIQHMQAQVQALKDRQKQQMQTTHWGNQYASSYQYVNASNPQDIRKSLAEYISYVTNTPSNQYYGPPPLQNYDNWWENNKDYVVEMKVRRTDRTPKVTKLRIEYGGFKPPLIPSTEVDLDGIPVKKDEGQS</sequence>
<evidence type="ECO:0000256" key="2">
    <source>
        <dbReference type="SAM" id="MobiDB-lite"/>
    </source>
</evidence>
<accession>A0ABR3H576</accession>
<gene>
    <name evidence="3" type="ORF">ABMA27_010283</name>
</gene>
<feature type="region of interest" description="Disordered" evidence="2">
    <location>
        <begin position="612"/>
        <end position="653"/>
    </location>
</feature>
<organism evidence="3 4">
    <name type="scientific">Loxostege sticticalis</name>
    <name type="common">Beet webworm moth</name>
    <dbReference type="NCBI Taxonomy" id="481309"/>
    <lineage>
        <taxon>Eukaryota</taxon>
        <taxon>Metazoa</taxon>
        <taxon>Ecdysozoa</taxon>
        <taxon>Arthropoda</taxon>
        <taxon>Hexapoda</taxon>
        <taxon>Insecta</taxon>
        <taxon>Pterygota</taxon>
        <taxon>Neoptera</taxon>
        <taxon>Endopterygota</taxon>
        <taxon>Lepidoptera</taxon>
        <taxon>Glossata</taxon>
        <taxon>Ditrysia</taxon>
        <taxon>Pyraloidea</taxon>
        <taxon>Crambidae</taxon>
        <taxon>Pyraustinae</taxon>
        <taxon>Loxostege</taxon>
    </lineage>
</organism>
<evidence type="ECO:0000313" key="3">
    <source>
        <dbReference type="EMBL" id="KAL0859967.1"/>
    </source>
</evidence>
<feature type="compositionally biased region" description="Basic and acidic residues" evidence="2">
    <location>
        <begin position="612"/>
        <end position="632"/>
    </location>
</feature>
<dbReference type="PANTHER" id="PTHR47771">
    <property type="entry name" value="LD27203P-RELATED"/>
    <property type="match status" value="1"/>
</dbReference>
<keyword evidence="4" id="KW-1185">Reference proteome</keyword>
<feature type="coiled-coil region" evidence="1">
    <location>
        <begin position="1054"/>
        <end position="1081"/>
    </location>
</feature>
<dbReference type="EMBL" id="JBEUOH010000026">
    <property type="protein sequence ID" value="KAL0859967.1"/>
    <property type="molecule type" value="Genomic_DNA"/>
</dbReference>
<dbReference type="Proteomes" id="UP001549920">
    <property type="component" value="Unassembled WGS sequence"/>
</dbReference>
<comment type="caution">
    <text evidence="3">The sequence shown here is derived from an EMBL/GenBank/DDBJ whole genome shotgun (WGS) entry which is preliminary data.</text>
</comment>
<evidence type="ECO:0000313" key="4">
    <source>
        <dbReference type="Proteomes" id="UP001549920"/>
    </source>
</evidence>
<keyword evidence="1" id="KW-0175">Coiled coil</keyword>